<keyword evidence="2" id="KW-0813">Transport</keyword>
<dbReference type="Proteomes" id="UP001500227">
    <property type="component" value="Unassembled WGS sequence"/>
</dbReference>
<keyword evidence="4" id="KW-0547">Nucleotide-binding</keyword>
<name>A0ABP9M6Z0_9BURK</name>
<dbReference type="Pfam" id="PF00005">
    <property type="entry name" value="ABC_tran"/>
    <property type="match status" value="2"/>
</dbReference>
<evidence type="ECO:0000313" key="7">
    <source>
        <dbReference type="EMBL" id="GAA5092187.1"/>
    </source>
</evidence>
<dbReference type="NCBIfam" id="NF008453">
    <property type="entry name" value="PRK11308.1"/>
    <property type="match status" value="2"/>
</dbReference>
<reference evidence="8" key="1">
    <citation type="journal article" date="2019" name="Int. J. Syst. Evol. Microbiol.">
        <title>The Global Catalogue of Microorganisms (GCM) 10K type strain sequencing project: providing services to taxonomists for standard genome sequencing and annotation.</title>
        <authorList>
            <consortium name="The Broad Institute Genomics Platform"/>
            <consortium name="The Broad Institute Genome Sequencing Center for Infectious Disease"/>
            <person name="Wu L."/>
            <person name="Ma J."/>
        </authorList>
    </citation>
    <scope>NUCLEOTIDE SEQUENCE [LARGE SCALE GENOMIC DNA]</scope>
    <source>
        <strain evidence="8">JCM 18423</strain>
    </source>
</reference>
<keyword evidence="3" id="KW-0472">Membrane</keyword>
<evidence type="ECO:0000313" key="8">
    <source>
        <dbReference type="Proteomes" id="UP001500227"/>
    </source>
</evidence>
<dbReference type="PANTHER" id="PTHR43776:SF7">
    <property type="entry name" value="D,D-DIPEPTIDE TRANSPORT ATP-BINDING PROTEIN DDPF-RELATED"/>
    <property type="match status" value="1"/>
</dbReference>
<evidence type="ECO:0000259" key="6">
    <source>
        <dbReference type="PROSITE" id="PS50893"/>
    </source>
</evidence>
<feature type="domain" description="ABC transporter" evidence="6">
    <location>
        <begin position="347"/>
        <end position="591"/>
    </location>
</feature>
<dbReference type="Pfam" id="PF08352">
    <property type="entry name" value="oligo_HPY"/>
    <property type="match status" value="2"/>
</dbReference>
<dbReference type="InterPro" id="IPR027417">
    <property type="entry name" value="P-loop_NTPase"/>
</dbReference>
<dbReference type="InterPro" id="IPR003439">
    <property type="entry name" value="ABC_transporter-like_ATP-bd"/>
</dbReference>
<dbReference type="PANTHER" id="PTHR43776">
    <property type="entry name" value="TRANSPORT ATP-BINDING PROTEIN"/>
    <property type="match status" value="1"/>
</dbReference>
<accession>A0ABP9M6Z0</accession>
<dbReference type="RefSeq" id="WP_345371394.1">
    <property type="nucleotide sequence ID" value="NZ_BAABKD010000011.1"/>
</dbReference>
<dbReference type="EMBL" id="BAABKD010000011">
    <property type="protein sequence ID" value="GAA5092187.1"/>
    <property type="molecule type" value="Genomic_DNA"/>
</dbReference>
<evidence type="ECO:0000256" key="2">
    <source>
        <dbReference type="ARBA" id="ARBA00022448"/>
    </source>
</evidence>
<keyword evidence="3" id="KW-1003">Cell membrane</keyword>
<dbReference type="GO" id="GO:0005524">
    <property type="term" value="F:ATP binding"/>
    <property type="evidence" value="ECO:0007669"/>
    <property type="project" value="UniProtKB-KW"/>
</dbReference>
<evidence type="ECO:0000256" key="3">
    <source>
        <dbReference type="ARBA" id="ARBA00022475"/>
    </source>
</evidence>
<dbReference type="SMART" id="SM00382">
    <property type="entry name" value="AAA"/>
    <property type="match status" value="2"/>
</dbReference>
<gene>
    <name evidence="7" type="ORF">GCM10023337_19130</name>
</gene>
<comment type="similarity">
    <text evidence="1">Belongs to the ABC transporter superfamily.</text>
</comment>
<dbReference type="PROSITE" id="PS00211">
    <property type="entry name" value="ABC_TRANSPORTER_1"/>
    <property type="match status" value="2"/>
</dbReference>
<dbReference type="Gene3D" id="3.40.50.300">
    <property type="entry name" value="P-loop containing nucleotide triphosphate hydrolases"/>
    <property type="match status" value="2"/>
</dbReference>
<dbReference type="NCBIfam" id="NF007739">
    <property type="entry name" value="PRK10419.1"/>
    <property type="match status" value="2"/>
</dbReference>
<dbReference type="InterPro" id="IPR013563">
    <property type="entry name" value="Oligopep_ABC_C"/>
</dbReference>
<keyword evidence="5 7" id="KW-0067">ATP-binding</keyword>
<dbReference type="InterPro" id="IPR017871">
    <property type="entry name" value="ABC_transporter-like_CS"/>
</dbReference>
<keyword evidence="8" id="KW-1185">Reference proteome</keyword>
<dbReference type="InterPro" id="IPR050319">
    <property type="entry name" value="ABC_transp_ATP-bind"/>
</dbReference>
<dbReference type="SUPFAM" id="SSF52540">
    <property type="entry name" value="P-loop containing nucleoside triphosphate hydrolases"/>
    <property type="match status" value="2"/>
</dbReference>
<sequence length="608" mass="67017">MERQAVVEFDRVSISLDYRGQRVDLLRQVSFQVEAGKTLGLVGESGAGKSMMGRVLSGLLPENLRLTNGEVRFHGKKVTDSQMRALLGKKIAFIPQEPLSSLNPVMSIQDQMFEHLKRVGVAKKDRYAYSLERLAEVGLPDPAAILGRYAHQLSGGQCQRVLIAMAFSGDPELIIADEPTTALDVITQAQIIRILREVQRRHNTAVILITHDLRLAAHVCDEVMVLYAGDVVEKGPAHQVLDQPRHPYAWALKNATPNLTGPLYQLPTLAEIMPGIQDMAELTGCRFIKRCPLAQEACHRYTPILTGAQSQVACLLVNSLTQQVPTQRLSKLEQKSHNQPEVLVSFDKVEQVYQIGKFSKKKVMSALKPLSLTVHAGELVGIVGESGSGKSTVARLMVGLNTPSSGTIHVLGRPRSTLSKSEKLEVSRSVQMIFQDPDSALNPRRKVWELVTQVLELDPTLSTECRQQVAVSLMSQVGIATDAAYRFPVQLSGGQKQRINIARALCVEPRLLVADEVVSGLDVSVQALIMNLLLRLNQELGIAVVFISHDLSVIRYLCTRVLVMKEGEVVEQGPTARVFSQPRHEYTKSLLAAVPPDDSTQSWPSIHF</sequence>
<proteinExistence type="inferred from homology"/>
<dbReference type="InterPro" id="IPR003593">
    <property type="entry name" value="AAA+_ATPase"/>
</dbReference>
<organism evidence="7 8">
    <name type="scientific">Paenalcaligenes hermetiae</name>
    <dbReference type="NCBI Taxonomy" id="1157987"/>
    <lineage>
        <taxon>Bacteria</taxon>
        <taxon>Pseudomonadati</taxon>
        <taxon>Pseudomonadota</taxon>
        <taxon>Betaproteobacteria</taxon>
        <taxon>Burkholderiales</taxon>
        <taxon>Alcaligenaceae</taxon>
        <taxon>Paenalcaligenes</taxon>
    </lineage>
</organism>
<dbReference type="PROSITE" id="PS50893">
    <property type="entry name" value="ABC_TRANSPORTER_2"/>
    <property type="match status" value="2"/>
</dbReference>
<dbReference type="CDD" id="cd03257">
    <property type="entry name" value="ABC_NikE_OppD_transporters"/>
    <property type="match status" value="2"/>
</dbReference>
<dbReference type="NCBIfam" id="TIGR01727">
    <property type="entry name" value="oligo_HPY"/>
    <property type="match status" value="1"/>
</dbReference>
<evidence type="ECO:0000256" key="5">
    <source>
        <dbReference type="ARBA" id="ARBA00022840"/>
    </source>
</evidence>
<evidence type="ECO:0000256" key="4">
    <source>
        <dbReference type="ARBA" id="ARBA00022741"/>
    </source>
</evidence>
<protein>
    <submittedName>
        <fullName evidence="7">ABC transporter ATP-binding protein</fullName>
    </submittedName>
</protein>
<feature type="domain" description="ABC transporter" evidence="6">
    <location>
        <begin position="7"/>
        <end position="253"/>
    </location>
</feature>
<comment type="caution">
    <text evidence="7">The sequence shown here is derived from an EMBL/GenBank/DDBJ whole genome shotgun (WGS) entry which is preliminary data.</text>
</comment>
<evidence type="ECO:0000256" key="1">
    <source>
        <dbReference type="ARBA" id="ARBA00005417"/>
    </source>
</evidence>